<dbReference type="InterPro" id="IPR029058">
    <property type="entry name" value="AB_hydrolase_fold"/>
</dbReference>
<dbReference type="SUPFAM" id="SSF53474">
    <property type="entry name" value="alpha/beta-Hydrolases"/>
    <property type="match status" value="1"/>
</dbReference>
<dbReference type="Gene3D" id="3.40.50.1820">
    <property type="entry name" value="alpha/beta hydrolase"/>
    <property type="match status" value="1"/>
</dbReference>
<feature type="signal peptide" evidence="3">
    <location>
        <begin position="1"/>
        <end position="19"/>
    </location>
</feature>
<dbReference type="PROSITE" id="PS51257">
    <property type="entry name" value="PROKAR_LIPOPROTEIN"/>
    <property type="match status" value="1"/>
</dbReference>
<gene>
    <name evidence="5" type="ORF">ACFPME_02970</name>
</gene>
<organism evidence="5 6">
    <name type="scientific">Rhodanobacter umsongensis</name>
    <dbReference type="NCBI Taxonomy" id="633153"/>
    <lineage>
        <taxon>Bacteria</taxon>
        <taxon>Pseudomonadati</taxon>
        <taxon>Pseudomonadota</taxon>
        <taxon>Gammaproteobacteria</taxon>
        <taxon>Lysobacterales</taxon>
        <taxon>Rhodanobacteraceae</taxon>
        <taxon>Rhodanobacter</taxon>
    </lineage>
</organism>
<feature type="chain" id="PRO_5046989636" evidence="3">
    <location>
        <begin position="20"/>
        <end position="292"/>
    </location>
</feature>
<reference evidence="6" key="1">
    <citation type="journal article" date="2019" name="Int. J. Syst. Evol. Microbiol.">
        <title>The Global Catalogue of Microorganisms (GCM) 10K type strain sequencing project: providing services to taxonomists for standard genome sequencing and annotation.</title>
        <authorList>
            <consortium name="The Broad Institute Genomics Platform"/>
            <consortium name="The Broad Institute Genome Sequencing Center for Infectious Disease"/>
            <person name="Wu L."/>
            <person name="Ma J."/>
        </authorList>
    </citation>
    <scope>NUCLEOTIDE SEQUENCE [LARGE SCALE GENOMIC DNA]</scope>
    <source>
        <strain evidence="6">JCM 17130</strain>
    </source>
</reference>
<dbReference type="RefSeq" id="WP_377301859.1">
    <property type="nucleotide sequence ID" value="NZ_JBHSMK010000002.1"/>
</dbReference>
<accession>A0ABW0JJ93</accession>
<proteinExistence type="predicted"/>
<keyword evidence="6" id="KW-1185">Reference proteome</keyword>
<dbReference type="PANTHER" id="PTHR48081:SF6">
    <property type="entry name" value="PEPTIDASE S9 PROLYL OLIGOPEPTIDASE CATALYTIC DOMAIN-CONTAINING PROTEIN"/>
    <property type="match status" value="1"/>
</dbReference>
<evidence type="ECO:0000256" key="3">
    <source>
        <dbReference type="SAM" id="SignalP"/>
    </source>
</evidence>
<dbReference type="InterPro" id="IPR002925">
    <property type="entry name" value="Dienelactn_hydro"/>
</dbReference>
<protein>
    <submittedName>
        <fullName evidence="5">Alpha/beta hydrolase</fullName>
    </submittedName>
</protein>
<evidence type="ECO:0000256" key="1">
    <source>
        <dbReference type="ARBA" id="ARBA00022801"/>
    </source>
</evidence>
<comment type="caution">
    <text evidence="5">The sequence shown here is derived from an EMBL/GenBank/DDBJ whole genome shotgun (WGS) entry which is preliminary data.</text>
</comment>
<dbReference type="InterPro" id="IPR050300">
    <property type="entry name" value="GDXG_lipolytic_enzyme"/>
</dbReference>
<evidence type="ECO:0000313" key="6">
    <source>
        <dbReference type="Proteomes" id="UP001596013"/>
    </source>
</evidence>
<dbReference type="PANTHER" id="PTHR48081">
    <property type="entry name" value="AB HYDROLASE SUPERFAMILY PROTEIN C4A8.06C"/>
    <property type="match status" value="1"/>
</dbReference>
<name>A0ABW0JJ93_9GAMM</name>
<dbReference type="EMBL" id="JBHSMK010000002">
    <property type="protein sequence ID" value="MFC5435500.1"/>
    <property type="molecule type" value="Genomic_DNA"/>
</dbReference>
<keyword evidence="3" id="KW-0732">Signal</keyword>
<dbReference type="Proteomes" id="UP001596013">
    <property type="component" value="Unassembled WGS sequence"/>
</dbReference>
<dbReference type="GO" id="GO:0016787">
    <property type="term" value="F:hydrolase activity"/>
    <property type="evidence" value="ECO:0007669"/>
    <property type="project" value="UniProtKB-KW"/>
</dbReference>
<feature type="region of interest" description="Disordered" evidence="2">
    <location>
        <begin position="273"/>
        <end position="292"/>
    </location>
</feature>
<evidence type="ECO:0000259" key="4">
    <source>
        <dbReference type="Pfam" id="PF01738"/>
    </source>
</evidence>
<feature type="domain" description="Dienelactone hydrolase" evidence="4">
    <location>
        <begin position="62"/>
        <end position="257"/>
    </location>
</feature>
<keyword evidence="1 5" id="KW-0378">Hydrolase</keyword>
<sequence length="292" mass="31087">MRQITMGAAGMFIACCAHAQATVKIWPGPTPRTEHSAQHEQVVHGTPVGTVVLGVTTPTLTAYLPERAQATGTSVIIAPGGYCVALAIDAEGNDVARWLQQRGIAAFVLKYRLKEKKQQGIPRNLDMDAACKDGIADAIQAIKLVRQHAAQWNIAPTKVGILGFSAGGMVASGALLQPEAAARPNFAALIYGAPFGAMPTIPSQLPPVFMAWAQDDDVARAPVVKFYDSLMAAGQKPEVHIYSGGGHGFGMRRQGTSSDHWIDDFDGWLAAQGWTKPPARKTKHGERATGRS</sequence>
<evidence type="ECO:0000313" key="5">
    <source>
        <dbReference type="EMBL" id="MFC5435500.1"/>
    </source>
</evidence>
<dbReference type="Pfam" id="PF01738">
    <property type="entry name" value="DLH"/>
    <property type="match status" value="1"/>
</dbReference>
<evidence type="ECO:0000256" key="2">
    <source>
        <dbReference type="SAM" id="MobiDB-lite"/>
    </source>
</evidence>